<feature type="region of interest" description="Disordered" evidence="3">
    <location>
        <begin position="447"/>
        <end position="477"/>
    </location>
</feature>
<proteinExistence type="predicted"/>
<feature type="DNA-binding region" description="Fork-head" evidence="2">
    <location>
        <begin position="273"/>
        <end position="364"/>
    </location>
</feature>
<dbReference type="InterPro" id="IPR036390">
    <property type="entry name" value="WH_DNA-bd_sf"/>
</dbReference>
<reference evidence="5 6" key="1">
    <citation type="journal article" date="2024" name="J Genomics">
        <title>Draft genome sequencing and assembly of Favolaschia claudopus CIRM-BRFM 2984 isolated from oak limbs.</title>
        <authorList>
            <person name="Navarro D."/>
            <person name="Drula E."/>
            <person name="Chaduli D."/>
            <person name="Cazenave R."/>
            <person name="Ahrendt S."/>
            <person name="Wang J."/>
            <person name="Lipzen A."/>
            <person name="Daum C."/>
            <person name="Barry K."/>
            <person name="Grigoriev I.V."/>
            <person name="Favel A."/>
            <person name="Rosso M.N."/>
            <person name="Martin F."/>
        </authorList>
    </citation>
    <scope>NUCLEOTIDE SEQUENCE [LARGE SCALE GENOMIC DNA]</scope>
    <source>
        <strain evidence="5 6">CIRM-BRFM 2984</strain>
    </source>
</reference>
<organism evidence="5 6">
    <name type="scientific">Favolaschia claudopus</name>
    <dbReference type="NCBI Taxonomy" id="2862362"/>
    <lineage>
        <taxon>Eukaryota</taxon>
        <taxon>Fungi</taxon>
        <taxon>Dikarya</taxon>
        <taxon>Basidiomycota</taxon>
        <taxon>Agaricomycotina</taxon>
        <taxon>Agaricomycetes</taxon>
        <taxon>Agaricomycetidae</taxon>
        <taxon>Agaricales</taxon>
        <taxon>Marasmiineae</taxon>
        <taxon>Mycenaceae</taxon>
        <taxon>Favolaschia</taxon>
    </lineage>
</organism>
<evidence type="ECO:0000256" key="1">
    <source>
        <dbReference type="ARBA" id="ARBA00023125"/>
    </source>
</evidence>
<dbReference type="PANTHER" id="PTHR11829:SF343">
    <property type="entry name" value="FORK-HEAD DOMAIN-CONTAINING PROTEIN"/>
    <property type="match status" value="1"/>
</dbReference>
<comment type="subcellular location">
    <subcellularLocation>
        <location evidence="2">Nucleus</location>
    </subcellularLocation>
</comment>
<dbReference type="InterPro" id="IPR050211">
    <property type="entry name" value="FOX_domain-containing"/>
</dbReference>
<gene>
    <name evidence="5" type="ORF">R3P38DRAFT_107196</name>
</gene>
<dbReference type="SMART" id="SM00339">
    <property type="entry name" value="FH"/>
    <property type="match status" value="1"/>
</dbReference>
<feature type="compositionally biased region" description="Low complexity" evidence="3">
    <location>
        <begin position="23"/>
        <end position="47"/>
    </location>
</feature>
<feature type="region of interest" description="Disordered" evidence="3">
    <location>
        <begin position="1"/>
        <end position="47"/>
    </location>
</feature>
<protein>
    <recommendedName>
        <fullName evidence="4">Fork-head domain-containing protein</fullName>
    </recommendedName>
</protein>
<dbReference type="GO" id="GO:0005634">
    <property type="term" value="C:nucleus"/>
    <property type="evidence" value="ECO:0007669"/>
    <property type="project" value="UniProtKB-SubCell"/>
</dbReference>
<evidence type="ECO:0000259" key="4">
    <source>
        <dbReference type="PROSITE" id="PS50039"/>
    </source>
</evidence>
<evidence type="ECO:0000313" key="5">
    <source>
        <dbReference type="EMBL" id="KAK6995733.1"/>
    </source>
</evidence>
<evidence type="ECO:0000256" key="3">
    <source>
        <dbReference type="SAM" id="MobiDB-lite"/>
    </source>
</evidence>
<dbReference type="InterPro" id="IPR001766">
    <property type="entry name" value="Fork_head_dom"/>
</dbReference>
<keyword evidence="1 2" id="KW-0238">DNA-binding</keyword>
<feature type="compositionally biased region" description="Pro residues" evidence="3">
    <location>
        <begin position="187"/>
        <end position="197"/>
    </location>
</feature>
<feature type="region of interest" description="Disordered" evidence="3">
    <location>
        <begin position="186"/>
        <end position="235"/>
    </location>
</feature>
<evidence type="ECO:0000313" key="6">
    <source>
        <dbReference type="Proteomes" id="UP001362999"/>
    </source>
</evidence>
<feature type="compositionally biased region" description="Polar residues" evidence="3">
    <location>
        <begin position="88"/>
        <end position="101"/>
    </location>
</feature>
<keyword evidence="6" id="KW-1185">Reference proteome</keyword>
<dbReference type="GO" id="GO:0000978">
    <property type="term" value="F:RNA polymerase II cis-regulatory region sequence-specific DNA binding"/>
    <property type="evidence" value="ECO:0007669"/>
    <property type="project" value="TreeGrafter"/>
</dbReference>
<feature type="compositionally biased region" description="Basic residues" evidence="3">
    <location>
        <begin position="464"/>
        <end position="477"/>
    </location>
</feature>
<feature type="domain" description="Fork-head" evidence="4">
    <location>
        <begin position="273"/>
        <end position="364"/>
    </location>
</feature>
<accession>A0AAV9ZX89</accession>
<dbReference type="PROSITE" id="PS50039">
    <property type="entry name" value="FORK_HEAD_3"/>
    <property type="match status" value="1"/>
</dbReference>
<dbReference type="EMBL" id="JAWWNJ010000101">
    <property type="protein sequence ID" value="KAK6995733.1"/>
    <property type="molecule type" value="Genomic_DNA"/>
</dbReference>
<dbReference type="Proteomes" id="UP001362999">
    <property type="component" value="Unassembled WGS sequence"/>
</dbReference>
<dbReference type="Pfam" id="PF00250">
    <property type="entry name" value="Forkhead"/>
    <property type="match status" value="1"/>
</dbReference>
<feature type="region of interest" description="Disordered" evidence="3">
    <location>
        <begin position="63"/>
        <end position="111"/>
    </location>
</feature>
<feature type="region of interest" description="Disordered" evidence="3">
    <location>
        <begin position="359"/>
        <end position="427"/>
    </location>
</feature>
<name>A0AAV9ZX89_9AGAR</name>
<dbReference type="AlphaFoldDB" id="A0AAV9ZX89"/>
<keyword evidence="2" id="KW-0539">Nucleus</keyword>
<evidence type="ECO:0000256" key="2">
    <source>
        <dbReference type="PROSITE-ProRule" id="PRU00089"/>
    </source>
</evidence>
<feature type="compositionally biased region" description="Low complexity" evidence="3">
    <location>
        <begin position="65"/>
        <end position="76"/>
    </location>
</feature>
<dbReference type="InterPro" id="IPR036388">
    <property type="entry name" value="WH-like_DNA-bd_sf"/>
</dbReference>
<sequence>MVVSDIKSRPQPISVKTTDDRASSSPAATASAVNYTSAPPSSSTSTTILRLDDVMVDFGEELVYSPSPASSPASAMSPPPHSPSASSFNSGLDDQLQTPSDLGSPIALPKVEDFPDYPSRYPSITVPHVDDVAADSYALHESEYVAKHRDALDMYLESEEYYDAIEEEVARFKEEDLRYSGIAALPTLPPLRPPQSPAPDSTTLPLPFPQQLRKTRARAAKQPPPPHQRLPIKSCPTPDDFVDPTEHIRAATGIPLSMPVNLWSLPNPAPGDRPGLSLSHLVLLAIHGSPARKLTKRQICEALGSRFPLSLATTKTEGSVRHLLSLGSWFIKSPRPLGERGQGGYWIINIEARSKWGKYKRERKRHATVSGTGLSHTHDEDDEKDELSDGSSSSVDPPPPKRRKTLGASAPLKPMAPPRLRKSTRAMWSAASTSASLYDGPINGLAYMHIPPPPPQVSSSSTCRAKRTTSRNARHQG</sequence>
<dbReference type="SUPFAM" id="SSF46785">
    <property type="entry name" value="Winged helix' DNA-binding domain"/>
    <property type="match status" value="1"/>
</dbReference>
<dbReference type="PANTHER" id="PTHR11829">
    <property type="entry name" value="FORKHEAD BOX PROTEIN"/>
    <property type="match status" value="1"/>
</dbReference>
<comment type="caution">
    <text evidence="5">The sequence shown here is derived from an EMBL/GenBank/DDBJ whole genome shotgun (WGS) entry which is preliminary data.</text>
</comment>
<dbReference type="GO" id="GO:0000981">
    <property type="term" value="F:DNA-binding transcription factor activity, RNA polymerase II-specific"/>
    <property type="evidence" value="ECO:0007669"/>
    <property type="project" value="TreeGrafter"/>
</dbReference>
<dbReference type="Gene3D" id="1.10.10.10">
    <property type="entry name" value="Winged helix-like DNA-binding domain superfamily/Winged helix DNA-binding domain"/>
    <property type="match status" value="1"/>
</dbReference>